<evidence type="ECO:0000256" key="2">
    <source>
        <dbReference type="ARBA" id="ARBA00022692"/>
    </source>
</evidence>
<evidence type="ECO:0000313" key="8">
    <source>
        <dbReference type="Proteomes" id="UP000486602"/>
    </source>
</evidence>
<keyword evidence="2 5" id="KW-0812">Transmembrane</keyword>
<evidence type="ECO:0000256" key="3">
    <source>
        <dbReference type="ARBA" id="ARBA00022989"/>
    </source>
</evidence>
<evidence type="ECO:0000256" key="1">
    <source>
        <dbReference type="ARBA" id="ARBA00004141"/>
    </source>
</evidence>
<evidence type="ECO:0000256" key="4">
    <source>
        <dbReference type="ARBA" id="ARBA00023136"/>
    </source>
</evidence>
<evidence type="ECO:0000313" key="7">
    <source>
        <dbReference type="EMBL" id="NEN24048.1"/>
    </source>
</evidence>
<feature type="transmembrane region" description="Helical" evidence="5">
    <location>
        <begin position="224"/>
        <end position="250"/>
    </location>
</feature>
<feature type="transmembrane region" description="Helical" evidence="5">
    <location>
        <begin position="408"/>
        <end position="428"/>
    </location>
</feature>
<feature type="transmembrane region" description="Helical" evidence="5">
    <location>
        <begin position="381"/>
        <end position="401"/>
    </location>
</feature>
<keyword evidence="8" id="KW-1185">Reference proteome</keyword>
<feature type="transmembrane region" description="Helical" evidence="5">
    <location>
        <begin position="45"/>
        <end position="63"/>
    </location>
</feature>
<dbReference type="Proteomes" id="UP000486602">
    <property type="component" value="Unassembled WGS sequence"/>
</dbReference>
<dbReference type="EMBL" id="JAAGVY010000019">
    <property type="protein sequence ID" value="NEN24048.1"/>
    <property type="molecule type" value="Genomic_DNA"/>
</dbReference>
<evidence type="ECO:0000256" key="5">
    <source>
        <dbReference type="SAM" id="Phobius"/>
    </source>
</evidence>
<feature type="transmembrane region" description="Helical" evidence="5">
    <location>
        <begin position="155"/>
        <end position="172"/>
    </location>
</feature>
<comment type="subcellular location">
    <subcellularLocation>
        <location evidence="1">Membrane</location>
        <topology evidence="1">Multi-pass membrane protein</topology>
    </subcellularLocation>
</comment>
<keyword evidence="3 5" id="KW-1133">Transmembrane helix</keyword>
<gene>
    <name evidence="7" type="ORF">G3O08_11110</name>
</gene>
<feature type="transmembrane region" description="Helical" evidence="5">
    <location>
        <begin position="12"/>
        <end position="38"/>
    </location>
</feature>
<accession>A0A7K3WR91</accession>
<dbReference type="RefSeq" id="WP_163285444.1">
    <property type="nucleotide sequence ID" value="NZ_JAAGVY010000019.1"/>
</dbReference>
<name>A0A7K3WR91_9FLAO</name>
<feature type="transmembrane region" description="Helical" evidence="5">
    <location>
        <begin position="256"/>
        <end position="275"/>
    </location>
</feature>
<dbReference type="GO" id="GO:0016020">
    <property type="term" value="C:membrane"/>
    <property type="evidence" value="ECO:0007669"/>
    <property type="project" value="UniProtKB-SubCell"/>
</dbReference>
<feature type="transmembrane region" description="Helical" evidence="5">
    <location>
        <begin position="192"/>
        <end position="212"/>
    </location>
</feature>
<protein>
    <submittedName>
        <fullName evidence="7">O-antigen ligase family protein</fullName>
    </submittedName>
</protein>
<dbReference type="AlphaFoldDB" id="A0A7K3WR91"/>
<feature type="transmembrane region" description="Helical" evidence="5">
    <location>
        <begin position="352"/>
        <end position="375"/>
    </location>
</feature>
<feature type="transmembrane region" description="Helical" evidence="5">
    <location>
        <begin position="99"/>
        <end position="120"/>
    </location>
</feature>
<reference evidence="7 8" key="1">
    <citation type="submission" date="2020-02" db="EMBL/GenBank/DDBJ databases">
        <title>Out from the shadows clarifying the taxonomy of the family Cryomorphaceae and related taxa by utilizing the GTDB taxonomic framework.</title>
        <authorList>
            <person name="Bowman J.P."/>
        </authorList>
    </citation>
    <scope>NUCLEOTIDE SEQUENCE [LARGE SCALE GENOMIC DNA]</scope>
    <source>
        <strain evidence="7 8">QSSC 1-22</strain>
    </source>
</reference>
<evidence type="ECO:0000259" key="6">
    <source>
        <dbReference type="Pfam" id="PF04932"/>
    </source>
</evidence>
<feature type="domain" description="O-antigen ligase-related" evidence="6">
    <location>
        <begin position="224"/>
        <end position="367"/>
    </location>
</feature>
<dbReference type="PANTHER" id="PTHR37422:SF13">
    <property type="entry name" value="LIPOPOLYSACCHARIDE BIOSYNTHESIS PROTEIN PA4999-RELATED"/>
    <property type="match status" value="1"/>
</dbReference>
<proteinExistence type="predicted"/>
<dbReference type="InterPro" id="IPR007016">
    <property type="entry name" value="O-antigen_ligase-rel_domated"/>
</dbReference>
<organism evidence="7 8">
    <name type="scientific">Cryomorpha ignava</name>
    <dbReference type="NCBI Taxonomy" id="101383"/>
    <lineage>
        <taxon>Bacteria</taxon>
        <taxon>Pseudomonadati</taxon>
        <taxon>Bacteroidota</taxon>
        <taxon>Flavobacteriia</taxon>
        <taxon>Flavobacteriales</taxon>
        <taxon>Cryomorphaceae</taxon>
        <taxon>Cryomorpha</taxon>
    </lineage>
</organism>
<keyword evidence="4 5" id="KW-0472">Membrane</keyword>
<comment type="caution">
    <text evidence="7">The sequence shown here is derived from an EMBL/GenBank/DDBJ whole genome shotgun (WGS) entry which is preliminary data.</text>
</comment>
<dbReference type="InterPro" id="IPR051533">
    <property type="entry name" value="WaaL-like"/>
</dbReference>
<dbReference type="PANTHER" id="PTHR37422">
    <property type="entry name" value="TEICHURONIC ACID BIOSYNTHESIS PROTEIN TUAE"/>
    <property type="match status" value="1"/>
</dbReference>
<dbReference type="GO" id="GO:0016874">
    <property type="term" value="F:ligase activity"/>
    <property type="evidence" value="ECO:0007669"/>
    <property type="project" value="UniProtKB-KW"/>
</dbReference>
<dbReference type="Pfam" id="PF04932">
    <property type="entry name" value="Wzy_C"/>
    <property type="match status" value="1"/>
</dbReference>
<sequence>MVEFISRNKVVLLLFGLWYIVGSFSVPAFFAVGGLSILLLWRKGMYFEILLGFFYILILSDNLGSATDFAKVFKNAYIVILAVIAILDRRKFPPVNPLLMYFLPFIGVALISLAFSPYIFTGFQKTLSYVLLLYTVPQLFLKSISDRGPAIVKDFIFFGIFLIVFGYLVQFVDYNFAFSHHGRFRAVFGNPNGLGIFTILIFGLAYVSREYFKELFSKADLRWIFITILLAMVLSGSRTAVIAVAMFFIMTRFYRLSPFLGFIFFLSVLFATELVTQNLVAIVEAIGLSDFFRIETLAGGSGRYIAWNFAWDAIQDNFWLGRGFAFDEWLMNKNQEFLSDLGHQGGVHNTYLIIWLNAGVIGLTLFLRALILLFIKASKNLSVAFPILWMVMFSIMLEPWLAASLNPYTIMLVMIITMMTDPLFQLYIRGELTSLQTPDEQAILA</sequence>
<keyword evidence="7" id="KW-0436">Ligase</keyword>